<comment type="function">
    <text evidence="1 9">Catalyzes the transfer of a ribosyl phosphate group from 5-phosphoribose 1-diphosphate to orotate, leading to the formation of orotidine monophosphate (OMP).</text>
</comment>
<feature type="binding site" evidence="9">
    <location>
        <position position="99"/>
    </location>
    <ligand>
        <name>5-phospho-alpha-D-ribose 1-diphosphate</name>
        <dbReference type="ChEBI" id="CHEBI:58017"/>
        <note>ligand shared between dimeric partners</note>
    </ligand>
</feature>
<proteinExistence type="inferred from homology"/>
<feature type="binding site" description="in other chain" evidence="9">
    <location>
        <position position="100"/>
    </location>
    <ligand>
        <name>5-phospho-alpha-D-ribose 1-diphosphate</name>
        <dbReference type="ChEBI" id="CHEBI:58017"/>
        <note>ligand shared between dimeric partners</note>
    </ligand>
</feature>
<feature type="binding site" description="in other chain" evidence="9">
    <location>
        <position position="26"/>
    </location>
    <ligand>
        <name>5-phospho-alpha-D-ribose 1-diphosphate</name>
        <dbReference type="ChEBI" id="CHEBI:58017"/>
        <note>ligand shared between dimeric partners</note>
    </ligand>
</feature>
<dbReference type="PANTHER" id="PTHR46683:SF1">
    <property type="entry name" value="OROTATE PHOSPHORIBOSYLTRANSFERASE 1-RELATED"/>
    <property type="match status" value="1"/>
</dbReference>
<reference evidence="11 12" key="1">
    <citation type="submission" date="2019-03" db="EMBL/GenBank/DDBJ databases">
        <title>Nitrincola sp. nov. isolated from an Indian soda lake.</title>
        <authorList>
            <person name="Joshi A."/>
            <person name="Thite S.V."/>
            <person name="Joseph N."/>
            <person name="Dhotre D."/>
            <person name="Moorthy M."/>
            <person name="Shouche Y.S."/>
        </authorList>
    </citation>
    <scope>NUCLEOTIDE SEQUENCE [LARGE SCALE GENOMIC DNA]</scope>
    <source>
        <strain evidence="11 12">MEB193</strain>
    </source>
</reference>
<evidence type="ECO:0000256" key="1">
    <source>
        <dbReference type="ARBA" id="ARBA00003769"/>
    </source>
</evidence>
<sequence>MLDFQREFIEFAIAQKVLRFGEFTLKSGRKSPYFFNAGLFNNGDALLKLGQAYAAALHNSGIEYDLLFGPAYKGIPLATTTAVALARDFGRSLPYVFNRKEVKDHGEGGQLVGAPLEGRALIVDDVITAGTAIREVMQLIQSSPGASAAGVLIALNREERGQGELSAIQEVERDYGIPVISIISLSQVIEYLEEQGDQQAELEAIRHYRQAYGI</sequence>
<evidence type="ECO:0000259" key="10">
    <source>
        <dbReference type="Pfam" id="PF00156"/>
    </source>
</evidence>
<evidence type="ECO:0000256" key="6">
    <source>
        <dbReference type="ARBA" id="ARBA00022676"/>
    </source>
</evidence>
<comment type="pathway">
    <text evidence="2 9">Pyrimidine metabolism; UMP biosynthesis via de novo pathway; UMP from orotate: step 1/2.</text>
</comment>
<evidence type="ECO:0000256" key="8">
    <source>
        <dbReference type="ARBA" id="ARBA00022975"/>
    </source>
</evidence>
<keyword evidence="6 9" id="KW-0328">Glycosyltransferase</keyword>
<protein>
    <recommendedName>
        <fullName evidence="5 9">Orotate phosphoribosyltransferase</fullName>
        <shortName evidence="9">OPRT</shortName>
        <shortName evidence="9">OPRTase</shortName>
        <ecNumber evidence="5 9">2.4.2.10</ecNumber>
    </recommendedName>
</protein>
<dbReference type="GO" id="GO:0005737">
    <property type="term" value="C:cytoplasm"/>
    <property type="evidence" value="ECO:0007669"/>
    <property type="project" value="TreeGrafter"/>
</dbReference>
<dbReference type="InterPro" id="IPR023031">
    <property type="entry name" value="OPRT"/>
</dbReference>
<dbReference type="RefSeq" id="WP_149389419.1">
    <property type="nucleotide sequence ID" value="NZ_SMRS01000001.1"/>
</dbReference>
<dbReference type="HAMAP" id="MF_01208">
    <property type="entry name" value="PyrE"/>
    <property type="match status" value="1"/>
</dbReference>
<name>A0A5A9W7I7_9GAMM</name>
<comment type="cofactor">
    <cofactor evidence="9">
        <name>Mg(2+)</name>
        <dbReference type="ChEBI" id="CHEBI:18420"/>
    </cofactor>
</comment>
<keyword evidence="7 9" id="KW-0808">Transferase</keyword>
<feature type="binding site" evidence="9">
    <location>
        <position position="157"/>
    </location>
    <ligand>
        <name>orotate</name>
        <dbReference type="ChEBI" id="CHEBI:30839"/>
    </ligand>
</feature>
<comment type="subunit">
    <text evidence="4 9">Homodimer.</text>
</comment>
<dbReference type="GO" id="GO:0004588">
    <property type="term" value="F:orotate phosphoribosyltransferase activity"/>
    <property type="evidence" value="ECO:0007669"/>
    <property type="project" value="UniProtKB-UniRule"/>
</dbReference>
<dbReference type="PANTHER" id="PTHR46683">
    <property type="entry name" value="OROTATE PHOSPHORIBOSYLTRANSFERASE 1-RELATED"/>
    <property type="match status" value="1"/>
</dbReference>
<feature type="binding site" evidence="9">
    <location>
        <position position="128"/>
    </location>
    <ligand>
        <name>orotate</name>
        <dbReference type="ChEBI" id="CHEBI:30839"/>
    </ligand>
</feature>
<dbReference type="UniPathway" id="UPA00070">
    <property type="reaction ID" value="UER00119"/>
</dbReference>
<dbReference type="InterPro" id="IPR029057">
    <property type="entry name" value="PRTase-like"/>
</dbReference>
<evidence type="ECO:0000313" key="11">
    <source>
        <dbReference type="EMBL" id="KAA0876165.1"/>
    </source>
</evidence>
<dbReference type="GO" id="GO:0044205">
    <property type="term" value="P:'de novo' UMP biosynthetic process"/>
    <property type="evidence" value="ECO:0007669"/>
    <property type="project" value="UniProtKB-UniRule"/>
</dbReference>
<evidence type="ECO:0000256" key="7">
    <source>
        <dbReference type="ARBA" id="ARBA00022679"/>
    </source>
</evidence>
<dbReference type="EMBL" id="SMRS01000001">
    <property type="protein sequence ID" value="KAA0876165.1"/>
    <property type="molecule type" value="Genomic_DNA"/>
</dbReference>
<evidence type="ECO:0000256" key="2">
    <source>
        <dbReference type="ARBA" id="ARBA00004889"/>
    </source>
</evidence>
<feature type="binding site" evidence="9">
    <location>
        <position position="103"/>
    </location>
    <ligand>
        <name>5-phospho-alpha-D-ribose 1-diphosphate</name>
        <dbReference type="ChEBI" id="CHEBI:58017"/>
        <note>ligand shared between dimeric partners</note>
    </ligand>
</feature>
<dbReference type="Pfam" id="PF00156">
    <property type="entry name" value="Pribosyltran"/>
    <property type="match status" value="1"/>
</dbReference>
<feature type="domain" description="Phosphoribosyltransferase" evidence="10">
    <location>
        <begin position="43"/>
        <end position="142"/>
    </location>
</feature>
<feature type="binding site" description="in other chain" evidence="9">
    <location>
        <begin position="72"/>
        <end position="73"/>
    </location>
    <ligand>
        <name>5-phospho-alpha-D-ribose 1-diphosphate</name>
        <dbReference type="ChEBI" id="CHEBI:58017"/>
        <note>ligand shared between dimeric partners</note>
    </ligand>
</feature>
<dbReference type="Proteomes" id="UP000325302">
    <property type="component" value="Unassembled WGS sequence"/>
</dbReference>
<keyword evidence="9" id="KW-0460">Magnesium</keyword>
<comment type="catalytic activity">
    <reaction evidence="9">
        <text>orotidine 5'-phosphate + diphosphate = orotate + 5-phospho-alpha-D-ribose 1-diphosphate</text>
        <dbReference type="Rhea" id="RHEA:10380"/>
        <dbReference type="ChEBI" id="CHEBI:30839"/>
        <dbReference type="ChEBI" id="CHEBI:33019"/>
        <dbReference type="ChEBI" id="CHEBI:57538"/>
        <dbReference type="ChEBI" id="CHEBI:58017"/>
        <dbReference type="EC" id="2.4.2.10"/>
    </reaction>
</comment>
<dbReference type="AlphaFoldDB" id="A0A5A9W7I7"/>
<dbReference type="GO" id="GO:0000287">
    <property type="term" value="F:magnesium ion binding"/>
    <property type="evidence" value="ECO:0007669"/>
    <property type="project" value="UniProtKB-UniRule"/>
</dbReference>
<feature type="binding site" evidence="9">
    <location>
        <begin position="34"/>
        <end position="35"/>
    </location>
    <ligand>
        <name>orotate</name>
        <dbReference type="ChEBI" id="CHEBI:30839"/>
    </ligand>
</feature>
<feature type="binding site" evidence="9">
    <location>
        <position position="105"/>
    </location>
    <ligand>
        <name>5-phospho-alpha-D-ribose 1-diphosphate</name>
        <dbReference type="ChEBI" id="CHEBI:58017"/>
        <note>ligand shared between dimeric partners</note>
    </ligand>
</feature>
<evidence type="ECO:0000256" key="4">
    <source>
        <dbReference type="ARBA" id="ARBA00011738"/>
    </source>
</evidence>
<feature type="binding site" description="in other chain" evidence="9">
    <location>
        <begin position="124"/>
        <end position="132"/>
    </location>
    <ligand>
        <name>5-phospho-alpha-D-ribose 1-diphosphate</name>
        <dbReference type="ChEBI" id="CHEBI:58017"/>
        <note>ligand shared between dimeric partners</note>
    </ligand>
</feature>
<dbReference type="NCBIfam" id="TIGR00336">
    <property type="entry name" value="pyrE"/>
    <property type="match status" value="1"/>
</dbReference>
<gene>
    <name evidence="9 11" type="primary">pyrE</name>
    <name evidence="11" type="ORF">E1H14_00010</name>
</gene>
<dbReference type="InterPro" id="IPR004467">
    <property type="entry name" value="Or_phspho_trans_dom"/>
</dbReference>
<evidence type="ECO:0000256" key="5">
    <source>
        <dbReference type="ARBA" id="ARBA00011971"/>
    </source>
</evidence>
<dbReference type="Gene3D" id="3.40.50.2020">
    <property type="match status" value="1"/>
</dbReference>
<evidence type="ECO:0000256" key="3">
    <source>
        <dbReference type="ARBA" id="ARBA00006340"/>
    </source>
</evidence>
<evidence type="ECO:0000313" key="12">
    <source>
        <dbReference type="Proteomes" id="UP000325302"/>
    </source>
</evidence>
<dbReference type="GO" id="GO:0046132">
    <property type="term" value="P:pyrimidine ribonucleoside biosynthetic process"/>
    <property type="evidence" value="ECO:0007669"/>
    <property type="project" value="TreeGrafter"/>
</dbReference>
<organism evidence="11 12">
    <name type="scientific">Nitrincola tapanii</name>
    <dbReference type="NCBI Taxonomy" id="1708751"/>
    <lineage>
        <taxon>Bacteria</taxon>
        <taxon>Pseudomonadati</taxon>
        <taxon>Pseudomonadota</taxon>
        <taxon>Gammaproteobacteria</taxon>
        <taxon>Oceanospirillales</taxon>
        <taxon>Oceanospirillaceae</taxon>
        <taxon>Nitrincola</taxon>
    </lineage>
</organism>
<dbReference type="InterPro" id="IPR000836">
    <property type="entry name" value="PRTase_dom"/>
</dbReference>
<dbReference type="OrthoDB" id="9779060at2"/>
<dbReference type="CDD" id="cd06223">
    <property type="entry name" value="PRTases_typeI"/>
    <property type="match status" value="1"/>
</dbReference>
<comment type="caution">
    <text evidence="11">The sequence shown here is derived from an EMBL/GenBank/DDBJ whole genome shotgun (WGS) entry which is preliminary data.</text>
</comment>
<dbReference type="SUPFAM" id="SSF53271">
    <property type="entry name" value="PRTase-like"/>
    <property type="match status" value="1"/>
</dbReference>
<dbReference type="GO" id="GO:0006207">
    <property type="term" value="P:'de novo' pyrimidine nucleobase biosynthetic process"/>
    <property type="evidence" value="ECO:0007669"/>
    <property type="project" value="TreeGrafter"/>
</dbReference>
<dbReference type="EC" id="2.4.2.10" evidence="5 9"/>
<evidence type="ECO:0000256" key="9">
    <source>
        <dbReference type="HAMAP-Rule" id="MF_01208"/>
    </source>
</evidence>
<keyword evidence="12" id="KW-1185">Reference proteome</keyword>
<comment type="similarity">
    <text evidence="3 9">Belongs to the purine/pyrimidine phosphoribosyltransferase family. PyrE subfamily.</text>
</comment>
<dbReference type="FunFam" id="3.40.50.2020:FF:000008">
    <property type="entry name" value="Orotate phosphoribosyltransferase"/>
    <property type="match status" value="1"/>
</dbReference>
<accession>A0A5A9W7I7</accession>
<keyword evidence="8 9" id="KW-0665">Pyrimidine biosynthesis</keyword>